<accession>Q0C9F0</accession>
<reference evidence="3" key="1">
    <citation type="submission" date="2005-09" db="EMBL/GenBank/DDBJ databases">
        <title>Annotation of the Aspergillus terreus NIH2624 genome.</title>
        <authorList>
            <person name="Birren B.W."/>
            <person name="Lander E.S."/>
            <person name="Galagan J.E."/>
            <person name="Nusbaum C."/>
            <person name="Devon K."/>
            <person name="Henn M."/>
            <person name="Ma L.-J."/>
            <person name="Jaffe D.B."/>
            <person name="Butler J."/>
            <person name="Alvarez P."/>
            <person name="Gnerre S."/>
            <person name="Grabherr M."/>
            <person name="Kleber M."/>
            <person name="Mauceli E.W."/>
            <person name="Brockman W."/>
            <person name="Rounsley S."/>
            <person name="Young S.K."/>
            <person name="LaButti K."/>
            <person name="Pushparaj V."/>
            <person name="DeCaprio D."/>
            <person name="Crawford M."/>
            <person name="Koehrsen M."/>
            <person name="Engels R."/>
            <person name="Montgomery P."/>
            <person name="Pearson M."/>
            <person name="Howarth C."/>
            <person name="Larson L."/>
            <person name="Luoma S."/>
            <person name="White J."/>
            <person name="Alvarado L."/>
            <person name="Kodira C.D."/>
            <person name="Zeng Q."/>
            <person name="Oleary S."/>
            <person name="Yandava C."/>
            <person name="Denning D.W."/>
            <person name="Nierman W.C."/>
            <person name="Milne T."/>
            <person name="Madden K."/>
        </authorList>
    </citation>
    <scope>NUCLEOTIDE SEQUENCE [LARGE SCALE GENOMIC DNA]</scope>
    <source>
        <strain evidence="3">NIH 2624 / FGSC A1156</strain>
    </source>
</reference>
<sequence length="167" mass="17736">MIQGEAPAQTVSSLGYALRAVGGLTKPSGRGLFMFQSLIAGSTTAALVGLFGATLLGYGFAAGAVGFLGGSCFGFVVGTIGYYKACSRQSLLAFMRYPDLIRHHIFIDFGMHGVEKASRFWEKDSQNVVEAVKSDLALQSILVAAWHSAVPAIEVRIHLGSSCFRVI</sequence>
<protein>
    <submittedName>
        <fullName evidence="2">Uncharacterized protein</fullName>
    </submittedName>
</protein>
<dbReference type="GeneID" id="4354371"/>
<feature type="transmembrane region" description="Helical" evidence="1">
    <location>
        <begin position="58"/>
        <end position="83"/>
    </location>
</feature>
<dbReference type="eggNOG" id="ENOG502SUJV">
    <property type="taxonomic scope" value="Eukaryota"/>
</dbReference>
<dbReference type="AlphaFoldDB" id="Q0C9F0"/>
<proteinExistence type="predicted"/>
<dbReference type="STRING" id="341663.Q0C9F0"/>
<dbReference type="Proteomes" id="UP000007963">
    <property type="component" value="Unassembled WGS sequence"/>
</dbReference>
<feature type="transmembrane region" description="Helical" evidence="1">
    <location>
        <begin position="32"/>
        <end position="52"/>
    </location>
</feature>
<dbReference type="OrthoDB" id="5403641at2759"/>
<dbReference type="RefSeq" id="XP_001218306.1">
    <property type="nucleotide sequence ID" value="XM_001218305.1"/>
</dbReference>
<dbReference type="EMBL" id="CH476608">
    <property type="protein sequence ID" value="EAU29875.1"/>
    <property type="molecule type" value="Genomic_DNA"/>
</dbReference>
<organism evidence="2 3">
    <name type="scientific">Aspergillus terreus (strain NIH 2624 / FGSC A1156)</name>
    <dbReference type="NCBI Taxonomy" id="341663"/>
    <lineage>
        <taxon>Eukaryota</taxon>
        <taxon>Fungi</taxon>
        <taxon>Dikarya</taxon>
        <taxon>Ascomycota</taxon>
        <taxon>Pezizomycotina</taxon>
        <taxon>Eurotiomycetes</taxon>
        <taxon>Eurotiomycetidae</taxon>
        <taxon>Eurotiales</taxon>
        <taxon>Aspergillaceae</taxon>
        <taxon>Aspergillus</taxon>
        <taxon>Aspergillus subgen. Circumdati</taxon>
    </lineage>
</organism>
<evidence type="ECO:0000313" key="3">
    <source>
        <dbReference type="Proteomes" id="UP000007963"/>
    </source>
</evidence>
<dbReference type="OMA" id="IDFGMHG"/>
<keyword evidence="1" id="KW-0812">Transmembrane</keyword>
<dbReference type="HOGENOM" id="CLU_120063_0_0_1"/>
<keyword evidence="1" id="KW-0472">Membrane</keyword>
<name>Q0C9F0_ASPTN</name>
<evidence type="ECO:0000256" key="1">
    <source>
        <dbReference type="SAM" id="Phobius"/>
    </source>
</evidence>
<dbReference type="VEuPathDB" id="FungiDB:ATEG_09684"/>
<gene>
    <name evidence="2" type="ORF">ATEG_09684</name>
</gene>
<keyword evidence="1" id="KW-1133">Transmembrane helix</keyword>
<evidence type="ECO:0000313" key="2">
    <source>
        <dbReference type="EMBL" id="EAU29875.1"/>
    </source>
</evidence>